<dbReference type="CDD" id="cd20169">
    <property type="entry name" value="Peptidase_M90_mtfA"/>
    <property type="match status" value="1"/>
</dbReference>
<sequence>MMPNDLRTLFDGLGRRLRLTGPDPVVLDEDQWAALQSRVPFLAALSPEDVAVLRERIGEFLAAKHFVAIGVDLQLWQRHVIAAYASLPVLHLGTRAYREWKTVIVYPDTFAPEQEWVDDAGVHHRAVVPQAGEAWERGPVVLSWNDIATDGAVIVHEMTHTLDAANGDVNGFPPLPARMPAKAWTDTFSAAFERLNDGIERGEDPLIDPYAATDPAEFLAVASEYFFFSPGYLREVFPGVYAQLADYFGQQPHLRAPEIETDLPEGPS</sequence>
<dbReference type="RefSeq" id="WP_015257139.1">
    <property type="nucleotide sequence ID" value="NC_019902.2"/>
</dbReference>
<dbReference type="SUPFAM" id="SSF55486">
    <property type="entry name" value="Metalloproteases ('zincins'), catalytic domain"/>
    <property type="match status" value="1"/>
</dbReference>
<dbReference type="PATRIC" id="fig|1255043.3.peg.274"/>
<dbReference type="Pfam" id="PF06167">
    <property type="entry name" value="Peptidase_M90"/>
    <property type="match status" value="1"/>
</dbReference>
<reference evidence="1" key="1">
    <citation type="submission" date="2015-12" db="EMBL/GenBank/DDBJ databases">
        <authorList>
            <person name="Tikhonova T.V."/>
            <person name="Pavlov A.R."/>
            <person name="Beletsky A.V."/>
            <person name="Mardanov A.V."/>
            <person name="Sorokin D.Y."/>
            <person name="Ravin N.V."/>
            <person name="Popov V.O."/>
        </authorList>
    </citation>
    <scope>NUCLEOTIDE SEQUENCE</scope>
    <source>
        <strain evidence="1">DSM 14787</strain>
    </source>
</reference>
<dbReference type="Gene3D" id="3.40.390.10">
    <property type="entry name" value="Collagenase (Catalytic Domain)"/>
    <property type="match status" value="1"/>
</dbReference>
<dbReference type="PANTHER" id="PTHR30164:SF2">
    <property type="entry name" value="PROTEIN MTFA"/>
    <property type="match status" value="1"/>
</dbReference>
<proteinExistence type="predicted"/>
<dbReference type="Proteomes" id="UP000010809">
    <property type="component" value="Chromosome"/>
</dbReference>
<evidence type="ECO:0000313" key="1">
    <source>
        <dbReference type="EMBL" id="AGA31984.1"/>
    </source>
</evidence>
<protein>
    <recommendedName>
        <fullName evidence="3">Inner membrane protein</fullName>
    </recommendedName>
</protein>
<dbReference type="PANTHER" id="PTHR30164">
    <property type="entry name" value="MTFA PEPTIDASE"/>
    <property type="match status" value="1"/>
</dbReference>
<evidence type="ECO:0000313" key="2">
    <source>
        <dbReference type="Proteomes" id="UP000010809"/>
    </source>
</evidence>
<dbReference type="Gene3D" id="1.10.472.150">
    <property type="entry name" value="Glucose-regulated metallo-peptidase M90, N-terminal domain"/>
    <property type="match status" value="1"/>
</dbReference>
<accession>L0DQX8</accession>
<dbReference type="EMBL" id="CP003989">
    <property type="protein sequence ID" value="AGA31984.1"/>
    <property type="molecule type" value="Genomic_DNA"/>
</dbReference>
<dbReference type="GO" id="GO:0008237">
    <property type="term" value="F:metallopeptidase activity"/>
    <property type="evidence" value="ECO:0007669"/>
    <property type="project" value="InterPro"/>
</dbReference>
<keyword evidence="2" id="KW-1185">Reference proteome</keyword>
<evidence type="ECO:0008006" key="3">
    <source>
        <dbReference type="Google" id="ProtNLM"/>
    </source>
</evidence>
<dbReference type="InterPro" id="IPR024079">
    <property type="entry name" value="MetalloPept_cat_dom_sf"/>
</dbReference>
<dbReference type="GO" id="GO:0004177">
    <property type="term" value="F:aminopeptidase activity"/>
    <property type="evidence" value="ECO:0007669"/>
    <property type="project" value="TreeGrafter"/>
</dbReference>
<dbReference type="eggNOG" id="COG3228">
    <property type="taxonomic scope" value="Bacteria"/>
</dbReference>
<dbReference type="InterPro" id="IPR042252">
    <property type="entry name" value="MtfA_N"/>
</dbReference>
<dbReference type="InterPro" id="IPR010384">
    <property type="entry name" value="MtfA_fam"/>
</dbReference>
<organism evidence="1 2">
    <name type="scientific">Thioalkalivibrio nitratireducens (strain DSM 14787 / UNIQEM 213 / ALEN2)</name>
    <dbReference type="NCBI Taxonomy" id="1255043"/>
    <lineage>
        <taxon>Bacteria</taxon>
        <taxon>Pseudomonadati</taxon>
        <taxon>Pseudomonadota</taxon>
        <taxon>Gammaproteobacteria</taxon>
        <taxon>Chromatiales</taxon>
        <taxon>Ectothiorhodospiraceae</taxon>
        <taxon>Thioalkalivibrio</taxon>
    </lineage>
</organism>
<name>L0DQX8_THIND</name>
<dbReference type="AlphaFoldDB" id="L0DQX8"/>
<dbReference type="HOGENOM" id="CLU_063037_0_1_6"/>
<gene>
    <name evidence="1" type="primary">mtfA [H]</name>
    <name evidence="1" type="ordered locus">TVNIR_0273</name>
</gene>
<dbReference type="GO" id="GO:0005829">
    <property type="term" value="C:cytosol"/>
    <property type="evidence" value="ECO:0007669"/>
    <property type="project" value="TreeGrafter"/>
</dbReference>
<dbReference type="KEGG" id="tni:TVNIR_0273"/>